<evidence type="ECO:0000313" key="6">
    <source>
        <dbReference type="Proteomes" id="UP000655588"/>
    </source>
</evidence>
<dbReference type="EMBL" id="WNWW01000230">
    <property type="protein sequence ID" value="KAF3428136.1"/>
    <property type="molecule type" value="Genomic_DNA"/>
</dbReference>
<dbReference type="PANTHER" id="PTHR21349:SF0">
    <property type="entry name" value="LARGE RIBOSOMAL SUBUNIT PROTEIN BL21M"/>
    <property type="match status" value="1"/>
</dbReference>
<comment type="similarity">
    <text evidence="1">Belongs to the bacterial ribosomal protein bL21 family.</text>
</comment>
<sequence length="240" mass="27828">MAALGSFNRLFNFATNTCVKRILPTSTNKQYYLGLKLQQIEVAGYATRKQPIRYKLPWFKPEPSYQEEIPEEYEEKKEKAAADIINKINKQIATNQVGRLFAVIYLCGTQFKITENDVIAIEGHWPPQPGDQLNLEKVLLVGSKDFTLIGRPILNRELVSVNATVIQKTLSHTITRFRMRPRKQFKRINCKHDMIINIIIKKIVQLFLTRIPRTMLRINSIIINGEVDKKKEVEGLDRIY</sequence>
<keyword evidence="3" id="KW-0687">Ribonucleoprotein</keyword>
<dbReference type="InterPro" id="IPR036164">
    <property type="entry name" value="bL21-like_sf"/>
</dbReference>
<dbReference type="GO" id="GO:0005762">
    <property type="term" value="C:mitochondrial large ribosomal subunit"/>
    <property type="evidence" value="ECO:0007669"/>
    <property type="project" value="TreeGrafter"/>
</dbReference>
<keyword evidence="2" id="KW-0689">Ribosomal protein</keyword>
<name>A0A833S908_9HYME</name>
<dbReference type="GO" id="GO:0003723">
    <property type="term" value="F:RNA binding"/>
    <property type="evidence" value="ECO:0007669"/>
    <property type="project" value="InterPro"/>
</dbReference>
<gene>
    <name evidence="5" type="ORF">E2986_04421</name>
</gene>
<evidence type="ECO:0000256" key="4">
    <source>
        <dbReference type="ARBA" id="ARBA00044129"/>
    </source>
</evidence>
<comment type="caution">
    <text evidence="5">The sequence shown here is derived from an EMBL/GenBank/DDBJ whole genome shotgun (WGS) entry which is preliminary data.</text>
</comment>
<dbReference type="SUPFAM" id="SSF141091">
    <property type="entry name" value="L21p-like"/>
    <property type="match status" value="1"/>
</dbReference>
<dbReference type="InterPro" id="IPR028909">
    <property type="entry name" value="bL21-like"/>
</dbReference>
<protein>
    <recommendedName>
        <fullName evidence="4">Large ribosomal subunit protein bL21m</fullName>
    </recommendedName>
</protein>
<dbReference type="Proteomes" id="UP000655588">
    <property type="component" value="Unassembled WGS sequence"/>
</dbReference>
<reference evidence="5" key="1">
    <citation type="submission" date="2019-11" db="EMBL/GenBank/DDBJ databases">
        <title>The nuclear and mitochondrial genomes of Frieseomelitta varia - a highly eusocial stingless bee (Meliponini) with a permanently sterile worker caste.</title>
        <authorList>
            <person name="Freitas F.C.P."/>
            <person name="Lourenco A.P."/>
            <person name="Nunes F.M.F."/>
            <person name="Paschoal A.R."/>
            <person name="Abreu F.C.P."/>
            <person name="Barbin F.O."/>
            <person name="Bataglia L."/>
            <person name="Cardoso-Junior C.A.M."/>
            <person name="Cervoni M.S."/>
            <person name="Silva S.R."/>
            <person name="Dalarmi F."/>
            <person name="Del Lama M.A."/>
            <person name="Depintor T.S."/>
            <person name="Ferreira K.M."/>
            <person name="Goria P.S."/>
            <person name="Jaskot M.C."/>
            <person name="Lago D.C."/>
            <person name="Luna-Lucena D."/>
            <person name="Moda L.M."/>
            <person name="Nascimento L."/>
            <person name="Pedrino M."/>
            <person name="Rabico F.O."/>
            <person name="Sanches F.C."/>
            <person name="Santos D.E."/>
            <person name="Santos C.G."/>
            <person name="Vieira J."/>
            <person name="Lopes T.F."/>
            <person name="Barchuk A.R."/>
            <person name="Hartfelder K."/>
            <person name="Simoes Z.L.P."/>
            <person name="Bitondi M.M.G."/>
            <person name="Pinheiro D.G."/>
        </authorList>
    </citation>
    <scope>NUCLEOTIDE SEQUENCE</scope>
    <source>
        <strain evidence="5">USP_RPSP 00005682</strain>
        <tissue evidence="5">Whole individual</tissue>
    </source>
</reference>
<dbReference type="AlphaFoldDB" id="A0A833S908"/>
<organism evidence="5 6">
    <name type="scientific">Frieseomelitta varia</name>
    <dbReference type="NCBI Taxonomy" id="561572"/>
    <lineage>
        <taxon>Eukaryota</taxon>
        <taxon>Metazoa</taxon>
        <taxon>Ecdysozoa</taxon>
        <taxon>Arthropoda</taxon>
        <taxon>Hexapoda</taxon>
        <taxon>Insecta</taxon>
        <taxon>Pterygota</taxon>
        <taxon>Neoptera</taxon>
        <taxon>Endopterygota</taxon>
        <taxon>Hymenoptera</taxon>
        <taxon>Apocrita</taxon>
        <taxon>Aculeata</taxon>
        <taxon>Apoidea</taxon>
        <taxon>Anthophila</taxon>
        <taxon>Apidae</taxon>
        <taxon>Frieseomelitta</taxon>
    </lineage>
</organism>
<evidence type="ECO:0000313" key="5">
    <source>
        <dbReference type="EMBL" id="KAF3428136.1"/>
    </source>
</evidence>
<dbReference type="PANTHER" id="PTHR21349">
    <property type="entry name" value="50S RIBOSOMAL PROTEIN L21"/>
    <property type="match status" value="1"/>
</dbReference>
<dbReference type="InterPro" id="IPR001787">
    <property type="entry name" value="Ribosomal_bL21"/>
</dbReference>
<accession>A0A833S908</accession>
<dbReference type="GO" id="GO:0003735">
    <property type="term" value="F:structural constituent of ribosome"/>
    <property type="evidence" value="ECO:0007669"/>
    <property type="project" value="InterPro"/>
</dbReference>
<dbReference type="NCBIfam" id="TIGR00061">
    <property type="entry name" value="L21"/>
    <property type="match status" value="1"/>
</dbReference>
<evidence type="ECO:0000256" key="1">
    <source>
        <dbReference type="ARBA" id="ARBA00008563"/>
    </source>
</evidence>
<keyword evidence="6" id="KW-1185">Reference proteome</keyword>
<dbReference type="Pfam" id="PF00829">
    <property type="entry name" value="Ribosomal_L21p"/>
    <property type="match status" value="1"/>
</dbReference>
<evidence type="ECO:0000256" key="3">
    <source>
        <dbReference type="ARBA" id="ARBA00023274"/>
    </source>
</evidence>
<evidence type="ECO:0000256" key="2">
    <source>
        <dbReference type="ARBA" id="ARBA00022980"/>
    </source>
</evidence>
<dbReference type="GO" id="GO:0006412">
    <property type="term" value="P:translation"/>
    <property type="evidence" value="ECO:0007669"/>
    <property type="project" value="InterPro"/>
</dbReference>
<proteinExistence type="inferred from homology"/>